<evidence type="ECO:0008006" key="5">
    <source>
        <dbReference type="Google" id="ProtNLM"/>
    </source>
</evidence>
<evidence type="ECO:0000313" key="2">
    <source>
        <dbReference type="EMBL" id="QCD44464.1"/>
    </source>
</evidence>
<reference evidence="1 4" key="1">
    <citation type="submission" date="2016-07" db="EMBL/GenBank/DDBJ databases">
        <title>Comparative genomics of the Campylobacter concisus group.</title>
        <authorList>
            <person name="Miller W.G."/>
            <person name="Yee E."/>
            <person name="Chapman M.H."/>
            <person name="Huynh S."/>
            <person name="Bono J.L."/>
            <person name="On S.L.W."/>
            <person name="StLeger J."/>
            <person name="Foster G."/>
            <person name="Parker C.T."/>
        </authorList>
    </citation>
    <scope>NUCLEOTIDE SEQUENCE [LARGE SCALE GENOMIC DNA]</scope>
    <source>
        <strain evidence="1 4">CCUG 21559</strain>
    </source>
</reference>
<name>A0A6G5QEK2_9BACT</name>
<accession>A0A6G5QEK2</accession>
<keyword evidence="4" id="KW-1185">Reference proteome</keyword>
<evidence type="ECO:0000313" key="1">
    <source>
        <dbReference type="EMBL" id="QCD44125.1"/>
    </source>
</evidence>
<dbReference type="EMBL" id="CP012542">
    <property type="protein sequence ID" value="QCD44125.1"/>
    <property type="molecule type" value="Genomic_DNA"/>
</dbReference>
<evidence type="ECO:0000313" key="3">
    <source>
        <dbReference type="EMBL" id="QCD44714.1"/>
    </source>
</evidence>
<dbReference type="PROSITE" id="PS51257">
    <property type="entry name" value="PROKAR_LIPOPROTEIN"/>
    <property type="match status" value="1"/>
</dbReference>
<proteinExistence type="predicted"/>
<dbReference type="EMBL" id="CP012542">
    <property type="protein sequence ID" value="QCD44464.1"/>
    <property type="molecule type" value="Genomic_DNA"/>
</dbReference>
<gene>
    <name evidence="1" type="ORF">CMUC_0311</name>
    <name evidence="2" type="ORF">CMUC_0665</name>
    <name evidence="3" type="ORF">CMUC_0925</name>
</gene>
<dbReference type="AlphaFoldDB" id="A0A6G5QEK2"/>
<evidence type="ECO:0000313" key="4">
    <source>
        <dbReference type="Proteomes" id="UP000503264"/>
    </source>
</evidence>
<organism evidence="1 4">
    <name type="scientific">Campylobacter mucosalis CCUG 21559</name>
    <dbReference type="NCBI Taxonomy" id="1032067"/>
    <lineage>
        <taxon>Bacteria</taxon>
        <taxon>Pseudomonadati</taxon>
        <taxon>Campylobacterota</taxon>
        <taxon>Epsilonproteobacteria</taxon>
        <taxon>Campylobacterales</taxon>
        <taxon>Campylobacteraceae</taxon>
        <taxon>Campylobacter</taxon>
    </lineage>
</organism>
<dbReference type="EMBL" id="CP012542">
    <property type="protein sequence ID" value="QCD44714.1"/>
    <property type="molecule type" value="Genomic_DNA"/>
</dbReference>
<dbReference type="Proteomes" id="UP000503264">
    <property type="component" value="Chromosome"/>
</dbReference>
<protein>
    <recommendedName>
        <fullName evidence="5">Lipoprotein</fullName>
    </recommendedName>
</protein>
<sequence>MKQILILLALFAFVGCADKQVITEYKKQYIPIKCLNKEDLPTMPTYNPNKPESFNEVVQYVLIAHELLMECVNE</sequence>
<dbReference type="RefSeq" id="WP_171993377.1">
    <property type="nucleotide sequence ID" value="NZ_CP012542.1"/>
</dbReference>